<name>A0A4Z2EC21_9TELE</name>
<dbReference type="AlphaFoldDB" id="A0A4Z2EC21"/>
<sequence>MFTGSALEPQEVLWSHRKCSGATGSLALSRSYNVFPESMEVHEAFGFLLNLKPSTRWTLSCFGK</sequence>
<gene>
    <name evidence="1" type="ORF">EYF80_064014</name>
</gene>
<organism evidence="1 2">
    <name type="scientific">Liparis tanakae</name>
    <name type="common">Tanaka's snailfish</name>
    <dbReference type="NCBI Taxonomy" id="230148"/>
    <lineage>
        <taxon>Eukaryota</taxon>
        <taxon>Metazoa</taxon>
        <taxon>Chordata</taxon>
        <taxon>Craniata</taxon>
        <taxon>Vertebrata</taxon>
        <taxon>Euteleostomi</taxon>
        <taxon>Actinopterygii</taxon>
        <taxon>Neopterygii</taxon>
        <taxon>Teleostei</taxon>
        <taxon>Neoteleostei</taxon>
        <taxon>Acanthomorphata</taxon>
        <taxon>Eupercaria</taxon>
        <taxon>Perciformes</taxon>
        <taxon>Cottioidei</taxon>
        <taxon>Cottales</taxon>
        <taxon>Liparidae</taxon>
        <taxon>Liparis</taxon>
    </lineage>
</organism>
<evidence type="ECO:0000313" key="1">
    <source>
        <dbReference type="EMBL" id="TNN25852.1"/>
    </source>
</evidence>
<proteinExistence type="predicted"/>
<accession>A0A4Z2EC21</accession>
<comment type="caution">
    <text evidence="1">The sequence shown here is derived from an EMBL/GenBank/DDBJ whole genome shotgun (WGS) entry which is preliminary data.</text>
</comment>
<dbReference type="EMBL" id="SRLO01011499">
    <property type="protein sequence ID" value="TNN25852.1"/>
    <property type="molecule type" value="Genomic_DNA"/>
</dbReference>
<evidence type="ECO:0000313" key="2">
    <source>
        <dbReference type="Proteomes" id="UP000314294"/>
    </source>
</evidence>
<dbReference type="Proteomes" id="UP000314294">
    <property type="component" value="Unassembled WGS sequence"/>
</dbReference>
<protein>
    <submittedName>
        <fullName evidence="1">Uncharacterized protein</fullName>
    </submittedName>
</protein>
<keyword evidence="2" id="KW-1185">Reference proteome</keyword>
<reference evidence="1 2" key="1">
    <citation type="submission" date="2019-03" db="EMBL/GenBank/DDBJ databases">
        <title>First draft genome of Liparis tanakae, snailfish: a comprehensive survey of snailfish specific genes.</title>
        <authorList>
            <person name="Kim W."/>
            <person name="Song I."/>
            <person name="Jeong J.-H."/>
            <person name="Kim D."/>
            <person name="Kim S."/>
            <person name="Ryu S."/>
            <person name="Song J.Y."/>
            <person name="Lee S.K."/>
        </authorList>
    </citation>
    <scope>NUCLEOTIDE SEQUENCE [LARGE SCALE GENOMIC DNA]</scope>
    <source>
        <tissue evidence="1">Muscle</tissue>
    </source>
</reference>